<name>A0A3P3XTJ6_9SPIR</name>
<evidence type="ECO:0000256" key="1">
    <source>
        <dbReference type="ARBA" id="ARBA00006315"/>
    </source>
</evidence>
<accession>A0A3P3XTJ6</accession>
<dbReference type="InterPro" id="IPR002737">
    <property type="entry name" value="MEMO1_fam"/>
</dbReference>
<dbReference type="CDD" id="cd07361">
    <property type="entry name" value="MEMO_like"/>
    <property type="match status" value="1"/>
</dbReference>
<protein>
    <submittedName>
        <fullName evidence="2">Putative MEMO1 family protein MM_1761</fullName>
    </submittedName>
</protein>
<dbReference type="PANTHER" id="PTHR11060">
    <property type="entry name" value="PROTEIN MEMO1"/>
    <property type="match status" value="1"/>
</dbReference>
<evidence type="ECO:0000313" key="2">
    <source>
        <dbReference type="EMBL" id="SLM19615.1"/>
    </source>
</evidence>
<sequence>MQTERLTRSPLLSGIFYPSDANQLQSEINMLAAYAKQLPHPACAIVAPHGSFLYSGKIVAAAWGALIGTEPSLIVIAGPSHLPYEEGVFLPESMQFDIPGTSFSVDANLEDYLLAKIPALKKNDLPHLEDHSIEMQLPFAAHFFPGVPILPCIVSGREQGTVDTVVKLLEEIRICVENQGVLVISSDLAVSDTAEECDSLSKEFIASLSTQKIEPFHGFDASRHSFCGEAAIRAFRAAYPEARPTLLDYANSSAFNEHNDELVVGYGAISFKR</sequence>
<dbReference type="PANTHER" id="PTHR11060:SF0">
    <property type="entry name" value="PROTEIN MEMO1"/>
    <property type="match status" value="1"/>
</dbReference>
<dbReference type="AlphaFoldDB" id="A0A3P3XTJ6"/>
<comment type="similarity">
    <text evidence="1">Belongs to the MEMO1 family.</text>
</comment>
<organism evidence="2">
    <name type="scientific">uncultured spirochete</name>
    <dbReference type="NCBI Taxonomy" id="156406"/>
    <lineage>
        <taxon>Bacteria</taxon>
        <taxon>Pseudomonadati</taxon>
        <taxon>Spirochaetota</taxon>
        <taxon>Spirochaetia</taxon>
        <taxon>Spirochaetales</taxon>
        <taxon>environmental samples</taxon>
    </lineage>
</organism>
<reference evidence="2" key="1">
    <citation type="submission" date="2017-02" db="EMBL/GenBank/DDBJ databases">
        <authorList>
            <person name="Regsiter A."/>
            <person name="William W."/>
        </authorList>
    </citation>
    <scope>NUCLEOTIDE SEQUENCE</scope>
    <source>
        <strain evidence="2">BdmA 4</strain>
    </source>
</reference>
<gene>
    <name evidence="2" type="ORF">SPIRO4BDMA_70037</name>
</gene>
<proteinExistence type="inferred from homology"/>
<dbReference type="Gene3D" id="3.40.830.10">
    <property type="entry name" value="LigB-like"/>
    <property type="match status" value="1"/>
</dbReference>
<dbReference type="NCBIfam" id="TIGR04336">
    <property type="entry name" value="AmmeMemoSam_B"/>
    <property type="match status" value="1"/>
</dbReference>
<dbReference type="Pfam" id="PF01875">
    <property type="entry name" value="Memo"/>
    <property type="match status" value="1"/>
</dbReference>
<dbReference type="EMBL" id="FWDO01000007">
    <property type="protein sequence ID" value="SLM19615.1"/>
    <property type="molecule type" value="Genomic_DNA"/>
</dbReference>